<accession>B3S3B2</accession>
<sequence>MLATISYTPAVKLSKEKPSIVWKLDEEDDSELDIVTTLLIKQACLGASAKKDEVNVVEVCTVDYSGEEVQCPIVNLTCKGSSACSTVNATLHSPVELKLTAGSGPVHLSGCLEEVLVDMSDDEDEDEDADEDSEIKTALQKRGALDEGNGPVAKKNKQTPVKETSKSSEPMNVDEIKKKLGKSPNLPKKPEKFQNFMKHNFNVTSEEVIGNLWQWVSKQASKK</sequence>
<evidence type="ECO:0000256" key="3">
    <source>
        <dbReference type="ARBA" id="ARBA00010744"/>
    </source>
</evidence>
<evidence type="ECO:0008006" key="13">
    <source>
        <dbReference type="Google" id="ProtNLM"/>
    </source>
</evidence>
<dbReference type="PhylomeDB" id="B3S3B2"/>
<proteinExistence type="inferred from homology"/>
<dbReference type="GO" id="GO:0042393">
    <property type="term" value="F:histone binding"/>
    <property type="evidence" value="ECO:0000318"/>
    <property type="project" value="GO_Central"/>
</dbReference>
<evidence type="ECO:0000256" key="4">
    <source>
        <dbReference type="ARBA" id="ARBA00022490"/>
    </source>
</evidence>
<comment type="subcellular location">
    <subcellularLocation>
        <location evidence="1">Cytoplasm</location>
    </subcellularLocation>
    <subcellularLocation>
        <location evidence="2">Nucleus</location>
        <location evidence="2">Nucleolus</location>
    </subcellularLocation>
</comment>
<comment type="similarity">
    <text evidence="3">Belongs to the nucleoplasmin family.</text>
</comment>
<dbReference type="InParanoid" id="B3S3B2"/>
<protein>
    <recommendedName>
        <fullName evidence="13">Nucleophosmin</fullName>
    </recommendedName>
</protein>
<dbReference type="InterPro" id="IPR036824">
    <property type="entry name" value="Nucleoplasmin_core_dom_sf"/>
</dbReference>
<dbReference type="EMBL" id="DS985248">
    <property type="protein sequence ID" value="EDV22761.1"/>
    <property type="molecule type" value="Genomic_DNA"/>
</dbReference>
<dbReference type="SUPFAM" id="SSF69203">
    <property type="entry name" value="Nucleoplasmin-like core domain"/>
    <property type="match status" value="1"/>
</dbReference>
<dbReference type="CTD" id="6755840"/>
<evidence type="ECO:0000259" key="10">
    <source>
        <dbReference type="Pfam" id="PF16276"/>
    </source>
</evidence>
<dbReference type="GO" id="GO:0005654">
    <property type="term" value="C:nucleoplasm"/>
    <property type="evidence" value="ECO:0000318"/>
    <property type="project" value="GO_Central"/>
</dbReference>
<dbReference type="STRING" id="10228.B3S3B2"/>
<evidence type="ECO:0000256" key="2">
    <source>
        <dbReference type="ARBA" id="ARBA00004604"/>
    </source>
</evidence>
<dbReference type="InterPro" id="IPR024057">
    <property type="entry name" value="Nucleoplasmin_core_dom"/>
</dbReference>
<evidence type="ECO:0000313" key="11">
    <source>
        <dbReference type="EMBL" id="EDV22761.1"/>
    </source>
</evidence>
<keyword evidence="4" id="KW-0963">Cytoplasm</keyword>
<evidence type="ECO:0000313" key="12">
    <source>
        <dbReference type="Proteomes" id="UP000009022"/>
    </source>
</evidence>
<dbReference type="Pfam" id="PF16276">
    <property type="entry name" value="NPM1-C"/>
    <property type="match status" value="1"/>
</dbReference>
<dbReference type="GO" id="GO:0005737">
    <property type="term" value="C:cytoplasm"/>
    <property type="evidence" value="ECO:0000318"/>
    <property type="project" value="GO_Central"/>
</dbReference>
<name>B3S3B2_TRIAD</name>
<organism evidence="11 12">
    <name type="scientific">Trichoplax adhaerens</name>
    <name type="common">Trichoplax reptans</name>
    <dbReference type="NCBI Taxonomy" id="10228"/>
    <lineage>
        <taxon>Eukaryota</taxon>
        <taxon>Metazoa</taxon>
        <taxon>Placozoa</taxon>
        <taxon>Uniplacotomia</taxon>
        <taxon>Trichoplacea</taxon>
        <taxon>Trichoplacidae</taxon>
        <taxon>Trichoplax</taxon>
    </lineage>
</organism>
<keyword evidence="6" id="KW-0694">RNA-binding</keyword>
<dbReference type="FunFam" id="1.10.10.2100:FF:000002">
    <property type="entry name" value="cell growth-regulating nucleolar protein-like"/>
    <property type="match status" value="1"/>
</dbReference>
<keyword evidence="7" id="KW-0539">Nucleus</keyword>
<dbReference type="OMA" id="PMNYEGS"/>
<dbReference type="Gene3D" id="1.10.10.2100">
    <property type="match status" value="1"/>
</dbReference>
<dbReference type="eggNOG" id="KOG0488">
    <property type="taxonomic scope" value="Eukaryota"/>
</dbReference>
<reference evidence="11 12" key="1">
    <citation type="journal article" date="2008" name="Nature">
        <title>The Trichoplax genome and the nature of placozoans.</title>
        <authorList>
            <person name="Srivastava M."/>
            <person name="Begovic E."/>
            <person name="Chapman J."/>
            <person name="Putnam N.H."/>
            <person name="Hellsten U."/>
            <person name="Kawashima T."/>
            <person name="Kuo A."/>
            <person name="Mitros T."/>
            <person name="Salamov A."/>
            <person name="Carpenter M.L."/>
            <person name="Signorovitch A.Y."/>
            <person name="Moreno M.A."/>
            <person name="Kamm K."/>
            <person name="Grimwood J."/>
            <person name="Schmutz J."/>
            <person name="Shapiro H."/>
            <person name="Grigoriev I.V."/>
            <person name="Buss L.W."/>
            <person name="Schierwater B."/>
            <person name="Dellaporta S.L."/>
            <person name="Rokhsar D.S."/>
        </authorList>
    </citation>
    <scope>NUCLEOTIDE SEQUENCE [LARGE SCALE GENOMIC DNA]</scope>
    <source>
        <strain evidence="11 12">Grell-BS-1999</strain>
    </source>
</reference>
<dbReference type="Pfam" id="PF03066">
    <property type="entry name" value="Nucleoplasmin"/>
    <property type="match status" value="1"/>
</dbReference>
<feature type="domain" description="Nucleoplasmin core" evidence="9">
    <location>
        <begin position="11"/>
        <end position="110"/>
    </location>
</feature>
<feature type="compositionally biased region" description="Polar residues" evidence="8">
    <location>
        <begin position="158"/>
        <end position="170"/>
    </location>
</feature>
<dbReference type="GO" id="GO:0006338">
    <property type="term" value="P:chromatin remodeling"/>
    <property type="evidence" value="ECO:0000318"/>
    <property type="project" value="GO_Central"/>
</dbReference>
<keyword evidence="5" id="KW-0597">Phosphoprotein</keyword>
<dbReference type="GO" id="GO:0005730">
    <property type="term" value="C:nucleolus"/>
    <property type="evidence" value="ECO:0000318"/>
    <property type="project" value="GO_Central"/>
</dbReference>
<dbReference type="Proteomes" id="UP000009022">
    <property type="component" value="Unassembled WGS sequence"/>
</dbReference>
<dbReference type="AlphaFoldDB" id="B3S3B2"/>
<dbReference type="Gene3D" id="2.60.120.340">
    <property type="entry name" value="Nucleoplasmin core domain"/>
    <property type="match status" value="1"/>
</dbReference>
<dbReference type="InterPro" id="IPR004301">
    <property type="entry name" value="Nucleoplasmin"/>
</dbReference>
<keyword evidence="12" id="KW-1185">Reference proteome</keyword>
<dbReference type="GO" id="GO:0003723">
    <property type="term" value="F:RNA binding"/>
    <property type="evidence" value="ECO:0000318"/>
    <property type="project" value="GO_Central"/>
</dbReference>
<dbReference type="FunCoup" id="B3S3B2">
    <property type="interactions" value="1226"/>
</dbReference>
<dbReference type="RefSeq" id="XP_002114627.1">
    <property type="nucleotide sequence ID" value="XM_002114591.1"/>
</dbReference>
<dbReference type="GO" id="GO:0003682">
    <property type="term" value="F:chromatin binding"/>
    <property type="evidence" value="ECO:0000318"/>
    <property type="project" value="GO_Central"/>
</dbReference>
<dbReference type="OrthoDB" id="6075101at2759"/>
<evidence type="ECO:0000256" key="8">
    <source>
        <dbReference type="SAM" id="MobiDB-lite"/>
    </source>
</evidence>
<dbReference type="PANTHER" id="PTHR22747:SF18">
    <property type="entry name" value="GEO09167P1-RELATED"/>
    <property type="match status" value="1"/>
</dbReference>
<dbReference type="GeneID" id="6755840"/>
<gene>
    <name evidence="11" type="ORF">TRIADDRAFT_58657</name>
</gene>
<dbReference type="InterPro" id="IPR032569">
    <property type="entry name" value="NPM1_C"/>
</dbReference>
<dbReference type="KEGG" id="tad:TRIADDRAFT_58657"/>
<feature type="domain" description="Nucleophosmin C-terminal" evidence="10">
    <location>
        <begin position="175"/>
        <end position="216"/>
    </location>
</feature>
<feature type="region of interest" description="Disordered" evidence="8">
    <location>
        <begin position="140"/>
        <end position="191"/>
    </location>
</feature>
<dbReference type="PANTHER" id="PTHR22747">
    <property type="entry name" value="NUCLEOPLASMIN"/>
    <property type="match status" value="1"/>
</dbReference>
<evidence type="ECO:0000256" key="6">
    <source>
        <dbReference type="ARBA" id="ARBA00022884"/>
    </source>
</evidence>
<evidence type="ECO:0000256" key="5">
    <source>
        <dbReference type="ARBA" id="ARBA00022553"/>
    </source>
</evidence>
<evidence type="ECO:0000256" key="1">
    <source>
        <dbReference type="ARBA" id="ARBA00004496"/>
    </source>
</evidence>
<evidence type="ECO:0000259" key="9">
    <source>
        <dbReference type="Pfam" id="PF03066"/>
    </source>
</evidence>
<dbReference type="HOGENOM" id="CLU_1241542_0_0_1"/>
<evidence type="ECO:0000256" key="7">
    <source>
        <dbReference type="ARBA" id="ARBA00023242"/>
    </source>
</evidence>